<dbReference type="OrthoDB" id="9812260at2"/>
<dbReference type="CDD" id="cd01949">
    <property type="entry name" value="GGDEF"/>
    <property type="match status" value="1"/>
</dbReference>
<dbReference type="SMART" id="SM00267">
    <property type="entry name" value="GGDEF"/>
    <property type="match status" value="1"/>
</dbReference>
<evidence type="ECO:0000256" key="4">
    <source>
        <dbReference type="SAM" id="Phobius"/>
    </source>
</evidence>
<dbReference type="InterPro" id="IPR048435">
    <property type="entry name" value="MASE6"/>
</dbReference>
<protein>
    <recommendedName>
        <fullName evidence="2">diguanylate cyclase</fullName>
        <ecNumber evidence="2">2.7.7.65</ecNumber>
    </recommendedName>
</protein>
<dbReference type="SUPFAM" id="SSF55073">
    <property type="entry name" value="Nucleotide cyclase"/>
    <property type="match status" value="1"/>
</dbReference>
<dbReference type="Pfam" id="PF20966">
    <property type="entry name" value="MASE6"/>
    <property type="match status" value="1"/>
</dbReference>
<evidence type="ECO:0000256" key="1">
    <source>
        <dbReference type="ARBA" id="ARBA00001946"/>
    </source>
</evidence>
<keyword evidence="4" id="KW-1133">Transmembrane helix</keyword>
<dbReference type="EMBL" id="SNZB01000002">
    <property type="protein sequence ID" value="TDR22694.1"/>
    <property type="molecule type" value="Genomic_DNA"/>
</dbReference>
<feature type="domain" description="GGDEF" evidence="5">
    <location>
        <begin position="221"/>
        <end position="354"/>
    </location>
</feature>
<keyword evidence="4" id="KW-0812">Transmembrane</keyword>
<feature type="transmembrane region" description="Helical" evidence="4">
    <location>
        <begin position="156"/>
        <end position="176"/>
    </location>
</feature>
<keyword evidence="4" id="KW-0472">Membrane</keyword>
<feature type="transmembrane region" description="Helical" evidence="4">
    <location>
        <begin position="52"/>
        <end position="71"/>
    </location>
</feature>
<dbReference type="GO" id="GO:0005886">
    <property type="term" value="C:plasma membrane"/>
    <property type="evidence" value="ECO:0007669"/>
    <property type="project" value="TreeGrafter"/>
</dbReference>
<gene>
    <name evidence="6" type="ORF">C8D91_1187</name>
</gene>
<evidence type="ECO:0000259" key="5">
    <source>
        <dbReference type="PROSITE" id="PS50887"/>
    </source>
</evidence>
<comment type="caution">
    <text evidence="6">The sequence shown here is derived from an EMBL/GenBank/DDBJ whole genome shotgun (WGS) entry which is preliminary data.</text>
</comment>
<accession>A0A4R6XWR4</accession>
<reference evidence="6 7" key="1">
    <citation type="submission" date="2019-03" db="EMBL/GenBank/DDBJ databases">
        <title>Genomic Encyclopedia of Type Strains, Phase IV (KMG-IV): sequencing the most valuable type-strain genomes for metagenomic binning, comparative biology and taxonomic classification.</title>
        <authorList>
            <person name="Goeker M."/>
        </authorList>
    </citation>
    <scope>NUCLEOTIDE SEQUENCE [LARGE SCALE GENOMIC DNA]</scope>
    <source>
        <strain evidence="6 7">DSM 25488</strain>
    </source>
</reference>
<evidence type="ECO:0000256" key="3">
    <source>
        <dbReference type="ARBA" id="ARBA00034247"/>
    </source>
</evidence>
<dbReference type="Pfam" id="PF00990">
    <property type="entry name" value="GGDEF"/>
    <property type="match status" value="1"/>
</dbReference>
<dbReference type="PANTHER" id="PTHR45138:SF9">
    <property type="entry name" value="DIGUANYLATE CYCLASE DGCM-RELATED"/>
    <property type="match status" value="1"/>
</dbReference>
<dbReference type="GO" id="GO:0052621">
    <property type="term" value="F:diguanylate cyclase activity"/>
    <property type="evidence" value="ECO:0007669"/>
    <property type="project" value="UniProtKB-EC"/>
</dbReference>
<name>A0A4R6XWR4_9GAMM</name>
<dbReference type="GO" id="GO:0043709">
    <property type="term" value="P:cell adhesion involved in single-species biofilm formation"/>
    <property type="evidence" value="ECO:0007669"/>
    <property type="project" value="TreeGrafter"/>
</dbReference>
<comment type="catalytic activity">
    <reaction evidence="3">
        <text>2 GTP = 3',3'-c-di-GMP + 2 diphosphate</text>
        <dbReference type="Rhea" id="RHEA:24898"/>
        <dbReference type="ChEBI" id="CHEBI:33019"/>
        <dbReference type="ChEBI" id="CHEBI:37565"/>
        <dbReference type="ChEBI" id="CHEBI:58805"/>
        <dbReference type="EC" id="2.7.7.65"/>
    </reaction>
</comment>
<comment type="cofactor">
    <cofactor evidence="1">
        <name>Mg(2+)</name>
        <dbReference type="ChEBI" id="CHEBI:18420"/>
    </cofactor>
</comment>
<dbReference type="InterPro" id="IPR000160">
    <property type="entry name" value="GGDEF_dom"/>
</dbReference>
<dbReference type="InterPro" id="IPR043128">
    <property type="entry name" value="Rev_trsase/Diguanyl_cyclase"/>
</dbReference>
<dbReference type="Gene3D" id="3.30.70.270">
    <property type="match status" value="1"/>
</dbReference>
<dbReference type="InterPro" id="IPR050469">
    <property type="entry name" value="Diguanylate_Cyclase"/>
</dbReference>
<dbReference type="GO" id="GO:1902201">
    <property type="term" value="P:negative regulation of bacterial-type flagellum-dependent cell motility"/>
    <property type="evidence" value="ECO:0007669"/>
    <property type="project" value="TreeGrafter"/>
</dbReference>
<dbReference type="NCBIfam" id="TIGR00254">
    <property type="entry name" value="GGDEF"/>
    <property type="match status" value="1"/>
</dbReference>
<dbReference type="Proteomes" id="UP000295724">
    <property type="component" value="Unassembled WGS sequence"/>
</dbReference>
<evidence type="ECO:0000313" key="6">
    <source>
        <dbReference type="EMBL" id="TDR22694.1"/>
    </source>
</evidence>
<feature type="transmembrane region" description="Helical" evidence="4">
    <location>
        <begin position="117"/>
        <end position="144"/>
    </location>
</feature>
<dbReference type="PANTHER" id="PTHR45138">
    <property type="entry name" value="REGULATORY COMPONENTS OF SENSORY TRANSDUCTION SYSTEM"/>
    <property type="match status" value="1"/>
</dbReference>
<feature type="transmembrane region" description="Helical" evidence="4">
    <location>
        <begin position="26"/>
        <end position="46"/>
    </location>
</feature>
<sequence>MMKGCVYKGPLQSMQFLELDKYKKRVFQVLLALTIVSGTVFVFFNYQRGQSALALIEMAIVILSVGLMIRVNKIRNREKFLRIALVYLTFFLSVMMFAFSVEGVSITVFVWALGIPLISYLLLGVETGFIMTAIFYSLTASLFYRGFHAHVSMVDSIAYANFIACAFVFWGISHSYEHSNRFAKDRLNQLAVFDHLTGLYNRSMVTKLFTKAIESPNTHQQQISVISFDLDHFKNINDQYGHAIGDEVLQRFSQVLMEQIPAESSAFRMGGEEFVVILPTSNEAKANNLAEKIRKAIEQDLIISGLPKAFYVSVSVGVITDWVKSANLNSMLKAADQRLYQAKQQGRNVVVSHG</sequence>
<dbReference type="AlphaFoldDB" id="A0A4R6XWR4"/>
<feature type="transmembrane region" description="Helical" evidence="4">
    <location>
        <begin position="83"/>
        <end position="111"/>
    </location>
</feature>
<dbReference type="FunFam" id="3.30.70.270:FF:000001">
    <property type="entry name" value="Diguanylate cyclase domain protein"/>
    <property type="match status" value="1"/>
</dbReference>
<evidence type="ECO:0000256" key="2">
    <source>
        <dbReference type="ARBA" id="ARBA00012528"/>
    </source>
</evidence>
<proteinExistence type="predicted"/>
<evidence type="ECO:0000313" key="7">
    <source>
        <dbReference type="Proteomes" id="UP000295724"/>
    </source>
</evidence>
<dbReference type="InterPro" id="IPR029787">
    <property type="entry name" value="Nucleotide_cyclase"/>
</dbReference>
<organism evidence="6 7">
    <name type="scientific">Marinicella litoralis</name>
    <dbReference type="NCBI Taxonomy" id="644220"/>
    <lineage>
        <taxon>Bacteria</taxon>
        <taxon>Pseudomonadati</taxon>
        <taxon>Pseudomonadota</taxon>
        <taxon>Gammaproteobacteria</taxon>
        <taxon>Lysobacterales</taxon>
        <taxon>Marinicellaceae</taxon>
        <taxon>Marinicella</taxon>
    </lineage>
</organism>
<dbReference type="EC" id="2.7.7.65" evidence="2"/>
<keyword evidence="7" id="KW-1185">Reference proteome</keyword>
<dbReference type="PROSITE" id="PS50887">
    <property type="entry name" value="GGDEF"/>
    <property type="match status" value="1"/>
</dbReference>